<evidence type="ECO:0000256" key="1">
    <source>
        <dbReference type="SAM" id="Phobius"/>
    </source>
</evidence>
<proteinExistence type="predicted"/>
<accession>A0A1I4BCG4</accession>
<keyword evidence="1" id="KW-1133">Transmembrane helix</keyword>
<keyword evidence="3" id="KW-1185">Reference proteome</keyword>
<sequence>MQRVGRRSQLRMSNLLIVEVIQTTTAAIYFLWKRNLLTIHSKLIYIRLELNLHLAKTLINIINEA</sequence>
<protein>
    <submittedName>
        <fullName evidence="2">Uncharacterized protein</fullName>
    </submittedName>
</protein>
<comment type="caution">
    <text evidence="2">The sequence shown here is derived from an EMBL/GenBank/DDBJ whole genome shotgun (WGS) entry which is preliminary data.</text>
</comment>
<dbReference type="EMBL" id="FOSK01000007">
    <property type="protein sequence ID" value="SFK66522.1"/>
    <property type="molecule type" value="Genomic_DNA"/>
</dbReference>
<keyword evidence="1" id="KW-0472">Membrane</keyword>
<name>A0A1I4BCG4_9HYPH</name>
<reference evidence="2 3" key="1">
    <citation type="submission" date="2016-10" db="EMBL/GenBank/DDBJ databases">
        <authorList>
            <person name="Varghese N."/>
            <person name="Submissions S."/>
        </authorList>
    </citation>
    <scope>NUCLEOTIDE SEQUENCE [LARGE SCALE GENOMIC DNA]</scope>
    <source>
        <strain evidence="2 3">DSM 16392</strain>
    </source>
</reference>
<dbReference type="Proteomes" id="UP000199598">
    <property type="component" value="Unassembled WGS sequence"/>
</dbReference>
<keyword evidence="1" id="KW-0812">Transmembrane</keyword>
<evidence type="ECO:0000313" key="3">
    <source>
        <dbReference type="Proteomes" id="UP000199598"/>
    </source>
</evidence>
<evidence type="ECO:0000313" key="2">
    <source>
        <dbReference type="EMBL" id="SFK66522.1"/>
    </source>
</evidence>
<gene>
    <name evidence="2" type="ORF">SAMN04488518_107284</name>
</gene>
<organism evidence="2 3">
    <name type="scientific">Pseudovibrio ascidiaceicola</name>
    <dbReference type="NCBI Taxonomy" id="285279"/>
    <lineage>
        <taxon>Bacteria</taxon>
        <taxon>Pseudomonadati</taxon>
        <taxon>Pseudomonadota</taxon>
        <taxon>Alphaproteobacteria</taxon>
        <taxon>Hyphomicrobiales</taxon>
        <taxon>Stappiaceae</taxon>
        <taxon>Pseudovibrio</taxon>
    </lineage>
</organism>
<feature type="transmembrane region" description="Helical" evidence="1">
    <location>
        <begin position="12"/>
        <end position="32"/>
    </location>
</feature>